<protein>
    <submittedName>
        <fullName evidence="2">Uncharacterized protein</fullName>
    </submittedName>
</protein>
<evidence type="ECO:0000256" key="1">
    <source>
        <dbReference type="SAM" id="MobiDB-lite"/>
    </source>
</evidence>
<dbReference type="Proteomes" id="UP000271573">
    <property type="component" value="Chromosome"/>
</dbReference>
<evidence type="ECO:0000313" key="2">
    <source>
        <dbReference type="EMBL" id="BBH15752.1"/>
    </source>
</evidence>
<name>A0A3G9IBQ5_9ACTN</name>
<dbReference type="KEGG" id="nbe:Back2_00390"/>
<gene>
    <name evidence="2" type="ORF">Back2_00390</name>
</gene>
<feature type="compositionally biased region" description="Basic and acidic residues" evidence="1">
    <location>
        <begin position="235"/>
        <end position="245"/>
    </location>
</feature>
<evidence type="ECO:0000313" key="3">
    <source>
        <dbReference type="Proteomes" id="UP000271573"/>
    </source>
</evidence>
<dbReference type="EMBL" id="AP019307">
    <property type="protein sequence ID" value="BBH15752.1"/>
    <property type="molecule type" value="Genomic_DNA"/>
</dbReference>
<keyword evidence="3" id="KW-1185">Reference proteome</keyword>
<proteinExistence type="predicted"/>
<feature type="region of interest" description="Disordered" evidence="1">
    <location>
        <begin position="233"/>
        <end position="252"/>
    </location>
</feature>
<sequence>MSYEEYVSETRAKSVVTSDPLSEGTVASLARELRTTYALRADLESELAQAAAARRESAAQADVTISQAQTVANSLVSIATDEAAQIRRDAQTQAQAIREAAERDAEVILESAFEAASAANAARISGLERVATELRRSMESTFNSLDRIEGELAAESDAVVAPEPEADRAQLAVADVATAEVVKSKVAETEVADTEQVSTAVVAIEAPNTHATLAEEDHNLDVPERLVDRRHKRLGPVERDSDVLTRQRGWRK</sequence>
<accession>A0A3G9IBQ5</accession>
<organism evidence="2 3">
    <name type="scientific">Nocardioides baekrokdamisoli</name>
    <dbReference type="NCBI Taxonomy" id="1804624"/>
    <lineage>
        <taxon>Bacteria</taxon>
        <taxon>Bacillati</taxon>
        <taxon>Actinomycetota</taxon>
        <taxon>Actinomycetes</taxon>
        <taxon>Propionibacteriales</taxon>
        <taxon>Nocardioidaceae</taxon>
        <taxon>Nocardioides</taxon>
    </lineage>
</organism>
<dbReference type="RefSeq" id="WP_125565632.1">
    <property type="nucleotide sequence ID" value="NZ_AP019307.1"/>
</dbReference>
<dbReference type="AlphaFoldDB" id="A0A3G9IBQ5"/>
<reference evidence="2 3" key="1">
    <citation type="submission" date="2018-11" db="EMBL/GenBank/DDBJ databases">
        <title>Complete genome sequence of Nocardioides baekrokdamisoli strain KCTC 39748.</title>
        <authorList>
            <person name="Kang S.W."/>
            <person name="Lee K.C."/>
            <person name="Kim K.K."/>
            <person name="Kim J.S."/>
            <person name="Kim D.S."/>
            <person name="Ko S.H."/>
            <person name="Yang S.H."/>
            <person name="Shin Y.K."/>
            <person name="Lee J.S."/>
        </authorList>
    </citation>
    <scope>NUCLEOTIDE SEQUENCE [LARGE SCALE GENOMIC DNA]</scope>
    <source>
        <strain evidence="2 3">KCTC 39748</strain>
    </source>
</reference>